<comment type="subunit">
    <text evidence="10">Forms a complex with SecD. Part of the essential Sec protein translocation apparatus which comprises SecA, SecYEG and auxiliary proteins SecDF. Other proteins may also be involved.</text>
</comment>
<dbReference type="Proteomes" id="UP000652681">
    <property type="component" value="Unassembled WGS sequence"/>
</dbReference>
<dbReference type="PANTHER" id="PTHR30081">
    <property type="entry name" value="PROTEIN-EXPORT MEMBRANE PROTEIN SEC"/>
    <property type="match status" value="1"/>
</dbReference>
<dbReference type="GO" id="GO:0005886">
    <property type="term" value="C:plasma membrane"/>
    <property type="evidence" value="ECO:0007669"/>
    <property type="project" value="UniProtKB-SubCell"/>
</dbReference>
<dbReference type="GO" id="GO:0065002">
    <property type="term" value="P:intracellular protein transmembrane transport"/>
    <property type="evidence" value="ECO:0007669"/>
    <property type="project" value="UniProtKB-UniRule"/>
</dbReference>
<dbReference type="NCBIfam" id="TIGR01129">
    <property type="entry name" value="secD"/>
    <property type="match status" value="1"/>
</dbReference>
<evidence type="ECO:0000313" key="14">
    <source>
        <dbReference type="EMBL" id="MBC9810927.1"/>
    </source>
</evidence>
<dbReference type="InterPro" id="IPR048634">
    <property type="entry name" value="SecD_SecF_C"/>
</dbReference>
<dbReference type="GO" id="GO:0015450">
    <property type="term" value="F:protein-transporting ATPase activity"/>
    <property type="evidence" value="ECO:0007669"/>
    <property type="project" value="InterPro"/>
</dbReference>
<keyword evidence="15" id="KW-1185">Reference proteome</keyword>
<feature type="domain" description="Protein translocase subunit SecDF P1" evidence="12">
    <location>
        <begin position="214"/>
        <end position="266"/>
    </location>
</feature>
<sequence length="986" mass="107962">MRNRGFFWFLTILLVVISVYQVSFTFVSNSVEKKVEKEVENELGDYKELASKTGDTIVIDGILIDFRKPEGEENARTALINKKLKEKGDAPVYPVLGSSFSTVKKRSMAFGLDLVGGMSVTMEINIPEMVKNFARSERDSKFRKAFDAAMGEYTVKGGDFIKIFSQKHKQINKNVPLVSLFSLVDNEELNIKSTDEEVVKFLNDRVKSSMNGIEEIIDRRVNQFGVSQPNIQKDEQNNRLYVELPGVQDEKTVAEQLQSTANLQFFETYTGQEIARNWADAVTLSTQKEAAVVEETDTTATGDSTATLSLDNLGDLSNTGTKGLGELVVPVGENPFMAFATIEDRTLVDQILARNDIRQTFPEDLKFMWSSDPEALEKKPGYFLYAIKVPASGKARVGGKDIQKATPDVNDRGQRTVNLRMTTEGSEKWALMTSENVGKAVAITMDNIVYSAPVVQNAITQGNTEITGNFSFEEATKFAGLLNGGALPAPCVIKEQVKVGPTVGAENARSSMISFAVSLLVVLLYVIFYYGKAGRVASIVLIANVVFIFGTLASFGAVLTLAGIAGIVLSFAMAIDANVLIYERVREELSAGKDQATAINEGFRKSLNPIIDANVTSLLTAIVLKLLGSGPIESFAITLIIGIFTSVFSALVITKLIFDIQMRRGKTISFDIKMTKDAFKNVNIDFAGKRKTFYIVSGLVVAASLGALFTKGLNPSVEFSGGRTYVVKFDESIKGDLNQLEQNIRKSFNSSEASIVLKTKNNSYNVEIVTNYLLGNESANGQVVNKLEDAFKAGKDKWGGYKIMESRTVSPTISEELTRSSIWAVVASLAIMFGYIFFRFGKWQYSVGAVASLAFTVVVILGIFSVFNGILPFNMDVDQAFIAAILTVVGYGINDTVVVFDRIRENLGYGNQVINTKEINLALNSTLSRTFNTGASVIFVLLIMLFFGGSPIRGFIFAQLIGVIVGTYASIFIATPVLIDLSKKEK</sequence>
<dbReference type="Gene3D" id="3.30.70.3220">
    <property type="match status" value="1"/>
</dbReference>
<dbReference type="PRINTS" id="PR01755">
    <property type="entry name" value="SECFTRNLCASE"/>
</dbReference>
<comment type="caution">
    <text evidence="9">Lacks conserved residue(s) required for the propagation of feature annotation.</text>
</comment>
<evidence type="ECO:0000256" key="3">
    <source>
        <dbReference type="ARBA" id="ARBA00022475"/>
    </source>
</evidence>
<keyword evidence="6 9" id="KW-1133">Transmembrane helix</keyword>
<dbReference type="InterPro" id="IPR005665">
    <property type="entry name" value="SecF_bac"/>
</dbReference>
<dbReference type="AlphaFoldDB" id="A0A8J6TRC8"/>
<keyword evidence="3 9" id="KW-1003">Cell membrane</keyword>
<keyword evidence="7 9" id="KW-0811">Translocation</keyword>
<dbReference type="HAMAP" id="MF_01463_B">
    <property type="entry name" value="SecD_B"/>
    <property type="match status" value="1"/>
</dbReference>
<accession>A0A8J6TRC8</accession>
<dbReference type="Pfam" id="PF07549">
    <property type="entry name" value="Sec_GG"/>
    <property type="match status" value="1"/>
</dbReference>
<feature type="transmembrane region" description="Helical" evidence="9">
    <location>
        <begin position="634"/>
        <end position="658"/>
    </location>
</feature>
<feature type="transmembrane region" description="Helical" evidence="9">
    <location>
        <begin position="692"/>
        <end position="710"/>
    </location>
</feature>
<evidence type="ECO:0000256" key="5">
    <source>
        <dbReference type="ARBA" id="ARBA00022927"/>
    </source>
</evidence>
<keyword evidence="2 9" id="KW-0813">Transport</keyword>
<feature type="transmembrane region" description="Helical" evidence="9">
    <location>
        <begin position="537"/>
        <end position="555"/>
    </location>
</feature>
<feature type="transmembrane region" description="Helical" evidence="9">
    <location>
        <begin position="879"/>
        <end position="900"/>
    </location>
</feature>
<dbReference type="GO" id="GO:0006605">
    <property type="term" value="P:protein targeting"/>
    <property type="evidence" value="ECO:0007669"/>
    <property type="project" value="UniProtKB-UniRule"/>
</dbReference>
<comment type="similarity">
    <text evidence="9">Belongs to the SecD/SecF family. SecD subfamily.</text>
</comment>
<proteinExistence type="inferred from homology"/>
<comment type="subunit">
    <text evidence="9">Forms a complex with SecF. Part of the essential Sec protein translocation apparatus which comprises SecA, SecYEG and auxiliary proteins SecDF. Other proteins may also be involved.</text>
</comment>
<dbReference type="RefSeq" id="WP_163492809.1">
    <property type="nucleotide sequence ID" value="NZ_JACVEL010000001.1"/>
</dbReference>
<evidence type="ECO:0000256" key="6">
    <source>
        <dbReference type="ARBA" id="ARBA00022989"/>
    </source>
</evidence>
<feature type="domain" description="Protein export membrane protein SecD/SecF C-terminal" evidence="11">
    <location>
        <begin position="801"/>
        <end position="983"/>
    </location>
</feature>
<evidence type="ECO:0000256" key="2">
    <source>
        <dbReference type="ARBA" id="ARBA00022448"/>
    </source>
</evidence>
<feature type="transmembrane region" description="Helical" evidence="9">
    <location>
        <begin position="512"/>
        <end position="530"/>
    </location>
</feature>
<evidence type="ECO:0000256" key="1">
    <source>
        <dbReference type="ARBA" id="ARBA00004651"/>
    </source>
</evidence>
<dbReference type="Gene3D" id="1.20.1640.10">
    <property type="entry name" value="Multidrug efflux transporter AcrB transmembrane domain"/>
    <property type="match status" value="2"/>
</dbReference>
<dbReference type="InterPro" id="IPR022646">
    <property type="entry name" value="SecD/SecF_CS"/>
</dbReference>
<evidence type="ECO:0000256" key="10">
    <source>
        <dbReference type="HAMAP-Rule" id="MF_01464"/>
    </source>
</evidence>
<feature type="transmembrane region" description="Helical" evidence="9">
    <location>
        <begin position="931"/>
        <end position="949"/>
    </location>
</feature>
<feature type="transmembrane region" description="Helical" evidence="9">
    <location>
        <begin position="845"/>
        <end position="867"/>
    </location>
</feature>
<feature type="transmembrane region" description="Helical" evidence="9">
    <location>
        <begin position="955"/>
        <end position="979"/>
    </location>
</feature>
<dbReference type="NCBIfam" id="TIGR00916">
    <property type="entry name" value="2A0604s01"/>
    <property type="match status" value="1"/>
</dbReference>
<protein>
    <recommendedName>
        <fullName evidence="9 10">Multifunctional fusion protein</fullName>
    </recommendedName>
    <domain>
        <recommendedName>
            <fullName evidence="9">Protein translocase subunit SecD</fullName>
        </recommendedName>
    </domain>
    <domain>
        <recommendedName>
            <fullName evidence="10">Protein-export membrane protein SecF</fullName>
        </recommendedName>
    </domain>
</protein>
<reference evidence="14" key="1">
    <citation type="submission" date="2020-09" db="EMBL/GenBank/DDBJ databases">
        <title>Taishania pollutisoli gen. nov., sp. nov., Isolated from Tetrabromobisphenol A-Contaminated Soil.</title>
        <authorList>
            <person name="Chen Q."/>
        </authorList>
    </citation>
    <scope>NUCLEOTIDE SEQUENCE</scope>
    <source>
        <strain evidence="14">CZZ-1</strain>
    </source>
</reference>
<dbReference type="Pfam" id="PF22599">
    <property type="entry name" value="SecDF_P1_head"/>
    <property type="match status" value="1"/>
</dbReference>
<dbReference type="InterPro" id="IPR055344">
    <property type="entry name" value="SecD_SecF_C_bact"/>
</dbReference>
<evidence type="ECO:0000256" key="9">
    <source>
        <dbReference type="HAMAP-Rule" id="MF_01463"/>
    </source>
</evidence>
<dbReference type="InterPro" id="IPR054384">
    <property type="entry name" value="SecDF_P1_head"/>
</dbReference>
<dbReference type="EMBL" id="JACVEL010000001">
    <property type="protein sequence ID" value="MBC9810927.1"/>
    <property type="molecule type" value="Genomic_DNA"/>
</dbReference>
<comment type="similarity">
    <text evidence="10">Belongs to the SecD/SecF family. SecF subfamily.</text>
</comment>
<dbReference type="Pfam" id="PF02355">
    <property type="entry name" value="SecD_SecF_C"/>
    <property type="match status" value="2"/>
</dbReference>
<dbReference type="PANTHER" id="PTHR30081:SF1">
    <property type="entry name" value="PROTEIN TRANSLOCASE SUBUNIT SECD"/>
    <property type="match status" value="1"/>
</dbReference>
<feature type="domain" description="Protein export membrane protein SecD/SecF C-terminal" evidence="11">
    <location>
        <begin position="495"/>
        <end position="657"/>
    </location>
</feature>
<evidence type="ECO:0000259" key="13">
    <source>
        <dbReference type="Pfam" id="PF22599"/>
    </source>
</evidence>
<dbReference type="InterPro" id="IPR005791">
    <property type="entry name" value="SecD"/>
</dbReference>
<evidence type="ECO:0000256" key="7">
    <source>
        <dbReference type="ARBA" id="ARBA00023010"/>
    </source>
</evidence>
<dbReference type="HAMAP" id="MF_01464_B">
    <property type="entry name" value="SecF_B"/>
    <property type="match status" value="1"/>
</dbReference>
<name>A0A8J6TRC8_9FLAO</name>
<dbReference type="InterPro" id="IPR022813">
    <property type="entry name" value="SecD/SecF_arch_bac"/>
</dbReference>
<dbReference type="NCBIfam" id="TIGR00966">
    <property type="entry name" value="transloc_SecF"/>
    <property type="match status" value="1"/>
</dbReference>
<organism evidence="14 15">
    <name type="scientific">Taishania pollutisoli</name>
    <dbReference type="NCBI Taxonomy" id="2766479"/>
    <lineage>
        <taxon>Bacteria</taxon>
        <taxon>Pseudomonadati</taxon>
        <taxon>Bacteroidota</taxon>
        <taxon>Flavobacteriia</taxon>
        <taxon>Flavobacteriales</taxon>
        <taxon>Crocinitomicaceae</taxon>
        <taxon>Taishania</taxon>
    </lineage>
</organism>
<dbReference type="Gene3D" id="3.30.1360.200">
    <property type="match status" value="1"/>
</dbReference>
<feature type="domain" description="SecDF P1 head subdomain" evidence="13">
    <location>
        <begin position="394"/>
        <end position="489"/>
    </location>
</feature>
<dbReference type="InterPro" id="IPR048631">
    <property type="entry name" value="SecD_1st"/>
</dbReference>
<comment type="subcellular location">
    <subcellularLocation>
        <location evidence="1 9">Cell membrane</location>
        <topology evidence="1 9">Multi-pass membrane protein</topology>
    </subcellularLocation>
</comment>
<dbReference type="Pfam" id="PF21760">
    <property type="entry name" value="SecD_1st"/>
    <property type="match status" value="1"/>
</dbReference>
<evidence type="ECO:0000259" key="11">
    <source>
        <dbReference type="Pfam" id="PF02355"/>
    </source>
</evidence>
<comment type="function">
    <text evidence="9">Part of the Sec protein translocase complex. Interacts with the SecYEG preprotein conducting channel. SecDF uses the proton motive force (PMF) to complete protein translocation after the ATP-dependent function of SecA.</text>
</comment>
<dbReference type="GO" id="GO:0043952">
    <property type="term" value="P:protein transport by the Sec complex"/>
    <property type="evidence" value="ECO:0007669"/>
    <property type="project" value="UniProtKB-UniRule"/>
</dbReference>
<keyword evidence="8 9" id="KW-0472">Membrane</keyword>
<evidence type="ECO:0000256" key="4">
    <source>
        <dbReference type="ARBA" id="ARBA00022692"/>
    </source>
</evidence>
<keyword evidence="4 9" id="KW-0812">Transmembrane</keyword>
<evidence type="ECO:0000256" key="8">
    <source>
        <dbReference type="ARBA" id="ARBA00023136"/>
    </source>
</evidence>
<dbReference type="SUPFAM" id="SSF82866">
    <property type="entry name" value="Multidrug efflux transporter AcrB transmembrane domain"/>
    <property type="match status" value="2"/>
</dbReference>
<gene>
    <name evidence="9 14" type="primary">secD</name>
    <name evidence="10" type="synonym">secF</name>
    <name evidence="14" type="ORF">H9Y05_00420</name>
</gene>
<evidence type="ECO:0000313" key="15">
    <source>
        <dbReference type="Proteomes" id="UP000652681"/>
    </source>
</evidence>
<evidence type="ECO:0000259" key="12">
    <source>
        <dbReference type="Pfam" id="PF21760"/>
    </source>
</evidence>
<feature type="transmembrane region" description="Helical" evidence="9">
    <location>
        <begin position="820"/>
        <end position="838"/>
    </location>
</feature>
<dbReference type="InterPro" id="IPR022645">
    <property type="entry name" value="SecD/SecF_bac"/>
</dbReference>
<comment type="caution">
    <text evidence="14">The sequence shown here is derived from an EMBL/GenBank/DDBJ whole genome shotgun (WGS) entry which is preliminary data.</text>
</comment>
<keyword evidence="5 9" id="KW-0653">Protein transport</keyword>